<evidence type="ECO:0000256" key="2">
    <source>
        <dbReference type="ARBA" id="ARBA00022801"/>
    </source>
</evidence>
<keyword evidence="4" id="KW-1133">Transmembrane helix</keyword>
<dbReference type="Gene3D" id="3.40.50.1820">
    <property type="entry name" value="alpha/beta hydrolase"/>
    <property type="match status" value="1"/>
</dbReference>
<dbReference type="GO" id="GO:0016787">
    <property type="term" value="F:hydrolase activity"/>
    <property type="evidence" value="ECO:0007669"/>
    <property type="project" value="UniProtKB-KW"/>
</dbReference>
<evidence type="ECO:0000256" key="4">
    <source>
        <dbReference type="SAM" id="Phobius"/>
    </source>
</evidence>
<feature type="domain" description="Carboxylesterase type B" evidence="5">
    <location>
        <begin position="63"/>
        <end position="529"/>
    </location>
</feature>
<dbReference type="OrthoDB" id="408631at2759"/>
<dbReference type="PROSITE" id="PS00122">
    <property type="entry name" value="CARBOXYLESTERASE_B_1"/>
    <property type="match status" value="1"/>
</dbReference>
<reference evidence="6 7" key="1">
    <citation type="submission" date="2020-01" db="EMBL/GenBank/DDBJ databases">
        <authorList>
            <person name="Gupta K D."/>
        </authorList>
    </citation>
    <scope>NUCLEOTIDE SEQUENCE [LARGE SCALE GENOMIC DNA]</scope>
</reference>
<dbReference type="SUPFAM" id="SSF53474">
    <property type="entry name" value="alpha/beta-Hydrolases"/>
    <property type="match status" value="1"/>
</dbReference>
<dbReference type="InterPro" id="IPR019826">
    <property type="entry name" value="Carboxylesterase_B_AS"/>
</dbReference>
<feature type="transmembrane region" description="Helical" evidence="4">
    <location>
        <begin position="12"/>
        <end position="34"/>
    </location>
</feature>
<evidence type="ECO:0000313" key="7">
    <source>
        <dbReference type="Proteomes" id="UP000467700"/>
    </source>
</evidence>
<sequence length="573" mass="61536">MPRQALAEGSWRATAFLPMMLLSAIIVALVSYVYRDALLVASHSLPLPIFSLDVIDTGYARYLGNRTSLNTVAYLGVPYAEPPLDERRFRAPVPLDTERVAREARGKIVDARAYPEFCIQGTTGSGDAGGAGSEDCLKVNIYTPVGAKRGSNLPVLVYIHGGGYLYGNPRNWPFDHWIHQSPNVVIVSVYYRLSSFGFLSTPAFRDGTLGDLNAGFLDQIQALRWVQAHIASFGGDPRKVTINGESAGGASVELHLVAEGGKEALFSGAIAQSVYRTPLPLPEQQQPLFGFYAKQAGCGQGSVAAQVACLRTASVSALARAQDAASSSAFTASGYRSFHPVVDGKVIIDYPTKSILEGKFAKVPLVVGATTNETLSGGNDVAAAMRTFFPSILDEDIHTLLGAYPVSDFASSQDLQFQTITGDSELRCARTIMGAAFGKATKSWTYRYNQPTPGAPAAYHASENYMMFQGTSTGSNGTTTFHPLSPSNEAFAAELIAYWLSFVRSGDPNTFKLPHSPVWKQYTPRSARMVLQAGPEVSVDGQAVVSGSKLEVEDDKGTARCRLVASQVRGQQN</sequence>
<dbReference type="AlphaFoldDB" id="A0A8S0W967"/>
<gene>
    <name evidence="6" type="ORF">AAE3_LOCUS9750</name>
</gene>
<dbReference type="EMBL" id="CACVBS010000060">
    <property type="protein sequence ID" value="CAA7267478.1"/>
    <property type="molecule type" value="Genomic_DNA"/>
</dbReference>
<keyword evidence="4" id="KW-0812">Transmembrane</keyword>
<dbReference type="Proteomes" id="UP000467700">
    <property type="component" value="Unassembled WGS sequence"/>
</dbReference>
<evidence type="ECO:0000256" key="1">
    <source>
        <dbReference type="ARBA" id="ARBA00005964"/>
    </source>
</evidence>
<dbReference type="InterPro" id="IPR050309">
    <property type="entry name" value="Type-B_Carboxylest/Lipase"/>
</dbReference>
<name>A0A8S0W967_CYCAE</name>
<evidence type="ECO:0000256" key="3">
    <source>
        <dbReference type="RuleBase" id="RU361235"/>
    </source>
</evidence>
<comment type="similarity">
    <text evidence="1 3">Belongs to the type-B carboxylesterase/lipase family.</text>
</comment>
<evidence type="ECO:0000313" key="6">
    <source>
        <dbReference type="EMBL" id="CAA7267478.1"/>
    </source>
</evidence>
<accession>A0A8S0W967</accession>
<dbReference type="InterPro" id="IPR002018">
    <property type="entry name" value="CarbesteraseB"/>
</dbReference>
<organism evidence="6 7">
    <name type="scientific">Cyclocybe aegerita</name>
    <name type="common">Black poplar mushroom</name>
    <name type="synonym">Agrocybe aegerita</name>
    <dbReference type="NCBI Taxonomy" id="1973307"/>
    <lineage>
        <taxon>Eukaryota</taxon>
        <taxon>Fungi</taxon>
        <taxon>Dikarya</taxon>
        <taxon>Basidiomycota</taxon>
        <taxon>Agaricomycotina</taxon>
        <taxon>Agaricomycetes</taxon>
        <taxon>Agaricomycetidae</taxon>
        <taxon>Agaricales</taxon>
        <taxon>Agaricineae</taxon>
        <taxon>Bolbitiaceae</taxon>
        <taxon>Cyclocybe</taxon>
    </lineage>
</organism>
<keyword evidence="4" id="KW-0472">Membrane</keyword>
<dbReference type="InterPro" id="IPR029058">
    <property type="entry name" value="AB_hydrolase_fold"/>
</dbReference>
<keyword evidence="2 3" id="KW-0378">Hydrolase</keyword>
<comment type="caution">
    <text evidence="6">The sequence shown here is derived from an EMBL/GenBank/DDBJ whole genome shotgun (WGS) entry which is preliminary data.</text>
</comment>
<dbReference type="EC" id="3.1.1.-" evidence="3"/>
<dbReference type="Pfam" id="PF00135">
    <property type="entry name" value="COesterase"/>
    <property type="match status" value="1"/>
</dbReference>
<dbReference type="PANTHER" id="PTHR11559">
    <property type="entry name" value="CARBOXYLESTERASE"/>
    <property type="match status" value="1"/>
</dbReference>
<keyword evidence="7" id="KW-1185">Reference proteome</keyword>
<evidence type="ECO:0000259" key="5">
    <source>
        <dbReference type="Pfam" id="PF00135"/>
    </source>
</evidence>
<proteinExistence type="inferred from homology"/>
<protein>
    <recommendedName>
        <fullName evidence="3">Carboxylic ester hydrolase</fullName>
        <ecNumber evidence="3">3.1.1.-</ecNumber>
    </recommendedName>
</protein>